<dbReference type="EMBL" id="CDMG01000002">
    <property type="protein sequence ID" value="CRF51991.1"/>
    <property type="molecule type" value="Genomic_DNA"/>
</dbReference>
<dbReference type="Gene3D" id="3.90.1150.10">
    <property type="entry name" value="Aspartate Aminotransferase, domain 1"/>
    <property type="match status" value="1"/>
</dbReference>
<sequence length="374" mass="41226">MPDYSFALRALRKAHLHRERRLYPPNLADFASNDYLGLGGRKDLLQKAFELLQGFNTHAPKASMLVNGYHPLHHELESYLCRLLGFEACVLVGSGFLGNVALIGALVRPSDLLLMDAHYHASGQFIAKKSPNTIFFKHNDSKDLQAKLEKYKPKGRVLIAIEGVYSMDGHIAPLEIFKCAKEHNAYLILDEAHSLGTIGTHLKGVLEHHNLKPTEKTIILGTFSKAYGSYGAFIGGSGEIVDFLCNRAKSIIYTTSLSVLDTALSLVNIEEVYQDPSPFVALLEQMRGCVASFGWHTKSNILTLPFVGIAHLLETQEKLLKEGFICGAIRPPTVQQPLLRVGLNVQATNTLGLLKSLCGCLQELYLPKRPPVVG</sequence>
<dbReference type="GO" id="GO:0008710">
    <property type="term" value="F:8-amino-7-oxononanoate synthase activity"/>
    <property type="evidence" value="ECO:0007669"/>
    <property type="project" value="UniProtKB-EC"/>
</dbReference>
<dbReference type="Gene3D" id="3.40.640.10">
    <property type="entry name" value="Type I PLP-dependent aspartate aminotransferase-like (Major domain)"/>
    <property type="match status" value="1"/>
</dbReference>
<evidence type="ECO:0000256" key="1">
    <source>
        <dbReference type="ARBA" id="ARBA00001933"/>
    </source>
</evidence>
<comment type="cofactor">
    <cofactor evidence="1 5">
        <name>pyridoxal 5'-phosphate</name>
        <dbReference type="ChEBI" id="CHEBI:597326"/>
    </cofactor>
</comment>
<evidence type="ECO:0000259" key="6">
    <source>
        <dbReference type="Pfam" id="PF00155"/>
    </source>
</evidence>
<dbReference type="PROSITE" id="PS00599">
    <property type="entry name" value="AA_TRANSFER_CLASS_2"/>
    <property type="match status" value="1"/>
</dbReference>
<proteinExistence type="inferred from homology"/>
<keyword evidence="3 7" id="KW-0808">Transferase</keyword>
<evidence type="ECO:0000313" key="7">
    <source>
        <dbReference type="EMBL" id="CRF51991.1"/>
    </source>
</evidence>
<reference evidence="8" key="1">
    <citation type="submission" date="2014-12" db="EMBL/GenBank/DDBJ databases">
        <authorList>
            <person name="Jaenicke S."/>
        </authorList>
    </citation>
    <scope>NUCLEOTIDE SEQUENCE [LARGE SCALE GENOMIC DNA]</scope>
</reference>
<evidence type="ECO:0000256" key="2">
    <source>
        <dbReference type="ARBA" id="ARBA00010008"/>
    </source>
</evidence>
<comment type="similarity">
    <text evidence="2">Belongs to the class-II pyridoxal-phosphate-dependent aminotransferase family. BioF subfamily.</text>
</comment>
<dbReference type="InterPro" id="IPR015424">
    <property type="entry name" value="PyrdxlP-dep_Trfase"/>
</dbReference>
<dbReference type="InterPro" id="IPR015422">
    <property type="entry name" value="PyrdxlP-dep_Trfase_small"/>
</dbReference>
<evidence type="ECO:0000256" key="4">
    <source>
        <dbReference type="ARBA" id="ARBA00022898"/>
    </source>
</evidence>
<dbReference type="PANTHER" id="PTHR13693">
    <property type="entry name" value="CLASS II AMINOTRANSFERASE/8-AMINO-7-OXONONANOATE SYNTHASE"/>
    <property type="match status" value="1"/>
</dbReference>
<gene>
    <name evidence="7" type="ORF">HAL07_01170</name>
</gene>
<keyword evidence="4 5" id="KW-0663">Pyridoxal phosphate</keyword>
<dbReference type="RefSeq" id="WP_053944766.1">
    <property type="nucleotide sequence ID" value="NZ_CDMG01000002.1"/>
</dbReference>
<dbReference type="PANTHER" id="PTHR13693:SF77">
    <property type="entry name" value="8-AMINO-7-OXONONANOATE SYNTHASE"/>
    <property type="match status" value="1"/>
</dbReference>
<evidence type="ECO:0000256" key="3">
    <source>
        <dbReference type="ARBA" id="ARBA00022679"/>
    </source>
</evidence>
<keyword evidence="7" id="KW-0012">Acyltransferase</keyword>
<protein>
    <submittedName>
        <fullName evidence="7">8-amino-7-oxononanoate synthase</fullName>
        <ecNumber evidence="7">2.3.1.47</ecNumber>
    </submittedName>
</protein>
<feature type="domain" description="Aminotransferase class I/classII large" evidence="6">
    <location>
        <begin position="27"/>
        <end position="349"/>
    </location>
</feature>
<evidence type="ECO:0000256" key="5">
    <source>
        <dbReference type="RuleBase" id="RU003693"/>
    </source>
</evidence>
<dbReference type="GeneID" id="82131157"/>
<dbReference type="InterPro" id="IPR001917">
    <property type="entry name" value="Aminotrans_II_pyridoxalP_BS"/>
</dbReference>
<dbReference type="InterPro" id="IPR050087">
    <property type="entry name" value="AON_synthase_class-II"/>
</dbReference>
<evidence type="ECO:0000313" key="8">
    <source>
        <dbReference type="Proteomes" id="UP000043437"/>
    </source>
</evidence>
<dbReference type="AlphaFoldDB" id="A0A0K2XXX6"/>
<dbReference type="InterPro" id="IPR015421">
    <property type="entry name" value="PyrdxlP-dep_Trfase_major"/>
</dbReference>
<dbReference type="GO" id="GO:0030170">
    <property type="term" value="F:pyridoxal phosphate binding"/>
    <property type="evidence" value="ECO:0007669"/>
    <property type="project" value="InterPro"/>
</dbReference>
<dbReference type="InterPro" id="IPR004839">
    <property type="entry name" value="Aminotransferase_I/II_large"/>
</dbReference>
<dbReference type="Pfam" id="PF00155">
    <property type="entry name" value="Aminotran_1_2"/>
    <property type="match status" value="1"/>
</dbReference>
<accession>A0A0K2XXX6</accession>
<organism evidence="7 8">
    <name type="scientific">Helicobacter ailurogastricus</name>
    <dbReference type="NCBI Taxonomy" id="1578720"/>
    <lineage>
        <taxon>Bacteria</taxon>
        <taxon>Pseudomonadati</taxon>
        <taxon>Campylobacterota</taxon>
        <taxon>Epsilonproteobacteria</taxon>
        <taxon>Campylobacterales</taxon>
        <taxon>Helicobacteraceae</taxon>
        <taxon>Helicobacter</taxon>
    </lineage>
</organism>
<dbReference type="Proteomes" id="UP000043437">
    <property type="component" value="Unassembled WGS sequence"/>
</dbReference>
<name>A0A0K2XXX6_9HELI</name>
<dbReference type="SUPFAM" id="SSF53383">
    <property type="entry name" value="PLP-dependent transferases"/>
    <property type="match status" value="1"/>
</dbReference>
<dbReference type="EC" id="2.3.1.47" evidence="7"/>